<proteinExistence type="inferred from homology"/>
<evidence type="ECO:0000313" key="4">
    <source>
        <dbReference type="EMBL" id="KIM93699.1"/>
    </source>
</evidence>
<evidence type="ECO:0000313" key="5">
    <source>
        <dbReference type="Proteomes" id="UP000054321"/>
    </source>
</evidence>
<name>A0A0C3GQT6_OIDMZ</name>
<protein>
    <recommendedName>
        <fullName evidence="3">Enoyl reductase (ER) domain-containing protein</fullName>
    </recommendedName>
</protein>
<keyword evidence="5" id="KW-1185">Reference proteome</keyword>
<dbReference type="STRING" id="913774.A0A0C3GQT6"/>
<dbReference type="SUPFAM" id="SSF51735">
    <property type="entry name" value="NAD(P)-binding Rossmann-fold domains"/>
    <property type="match status" value="1"/>
</dbReference>
<sequence>IVTNGPKAYIQDSPIPSANVDEVIIKVIVSGSNPKDWFFYNIDGNVGDDIAGFVHAVGQDVVEFKVGDRVAAFHEMTKPGGSYAEFAVAPAHTTFHIPQSISFEEAATLPLAALTSAVGLYSPKQLALPNPWAPDVSSTPIVIYGGASAVGAYAIQFARRSNLHPIIAVAGRGIQFVEGRIDKNKGDTIIDYRQGDDKIVQGITEALKGQKLLYAFDAVSQGSSYINLGKVMSKGGKIVTVLPANREKVPESVELQWTSVGAVHGEEKDLGFVFSRLIGRGLRNGWFQPHPHEVIPGGLEGIEKALIRLKQNKASAVKYVFKVEETPGVGKT</sequence>
<dbReference type="PANTHER" id="PTHR45348:SF5">
    <property type="entry name" value="OXIDOREDUCTASE, PUTATIVE (AFU_ORTHOLOGUE AFUA_8G01420)-RELATED"/>
    <property type="match status" value="1"/>
</dbReference>
<accession>A0A0C3GQT6</accession>
<evidence type="ECO:0000259" key="3">
    <source>
        <dbReference type="SMART" id="SM00829"/>
    </source>
</evidence>
<dbReference type="AlphaFoldDB" id="A0A0C3GQT6"/>
<keyword evidence="2" id="KW-0560">Oxidoreductase</keyword>
<dbReference type="Gene3D" id="3.40.50.720">
    <property type="entry name" value="NAD(P)-binding Rossmann-like Domain"/>
    <property type="match status" value="1"/>
</dbReference>
<comment type="similarity">
    <text evidence="1">Belongs to the zinc-containing alcohol dehydrogenase family.</text>
</comment>
<dbReference type="SMART" id="SM00829">
    <property type="entry name" value="PKS_ER"/>
    <property type="match status" value="1"/>
</dbReference>
<dbReference type="PANTHER" id="PTHR45348">
    <property type="entry name" value="HYPOTHETICAL OXIDOREDUCTASE (EUROFUNG)"/>
    <property type="match status" value="1"/>
</dbReference>
<dbReference type="Proteomes" id="UP000054321">
    <property type="component" value="Unassembled WGS sequence"/>
</dbReference>
<dbReference type="InterPro" id="IPR011032">
    <property type="entry name" value="GroES-like_sf"/>
</dbReference>
<dbReference type="Pfam" id="PF08240">
    <property type="entry name" value="ADH_N"/>
    <property type="match status" value="1"/>
</dbReference>
<dbReference type="InterPro" id="IPR047122">
    <property type="entry name" value="Trans-enoyl_RdTase-like"/>
</dbReference>
<dbReference type="InterPro" id="IPR036291">
    <property type="entry name" value="NAD(P)-bd_dom_sf"/>
</dbReference>
<feature type="domain" description="Enoyl reductase (ER)" evidence="3">
    <location>
        <begin position="5"/>
        <end position="317"/>
    </location>
</feature>
<dbReference type="InterPro" id="IPR020843">
    <property type="entry name" value="ER"/>
</dbReference>
<dbReference type="HOGENOM" id="CLU_026673_16_0_1"/>
<evidence type="ECO:0000256" key="1">
    <source>
        <dbReference type="ARBA" id="ARBA00008072"/>
    </source>
</evidence>
<dbReference type="Gene3D" id="3.90.180.10">
    <property type="entry name" value="Medium-chain alcohol dehydrogenases, catalytic domain"/>
    <property type="match status" value="1"/>
</dbReference>
<evidence type="ECO:0000256" key="2">
    <source>
        <dbReference type="ARBA" id="ARBA00023002"/>
    </source>
</evidence>
<reference evidence="5" key="2">
    <citation type="submission" date="2015-01" db="EMBL/GenBank/DDBJ databases">
        <title>Evolutionary Origins and Diversification of the Mycorrhizal Mutualists.</title>
        <authorList>
            <consortium name="DOE Joint Genome Institute"/>
            <consortium name="Mycorrhizal Genomics Consortium"/>
            <person name="Kohler A."/>
            <person name="Kuo A."/>
            <person name="Nagy L.G."/>
            <person name="Floudas D."/>
            <person name="Copeland A."/>
            <person name="Barry K.W."/>
            <person name="Cichocki N."/>
            <person name="Veneault-Fourrey C."/>
            <person name="LaButti K."/>
            <person name="Lindquist E.A."/>
            <person name="Lipzen A."/>
            <person name="Lundell T."/>
            <person name="Morin E."/>
            <person name="Murat C."/>
            <person name="Riley R."/>
            <person name="Ohm R."/>
            <person name="Sun H."/>
            <person name="Tunlid A."/>
            <person name="Henrissat B."/>
            <person name="Grigoriev I.V."/>
            <person name="Hibbett D.S."/>
            <person name="Martin F."/>
        </authorList>
    </citation>
    <scope>NUCLEOTIDE SEQUENCE [LARGE SCALE GENOMIC DNA]</scope>
    <source>
        <strain evidence="5">Zn</strain>
    </source>
</reference>
<dbReference type="InParanoid" id="A0A0C3GQT6"/>
<reference evidence="4 5" key="1">
    <citation type="submission" date="2014-04" db="EMBL/GenBank/DDBJ databases">
        <authorList>
            <consortium name="DOE Joint Genome Institute"/>
            <person name="Kuo A."/>
            <person name="Martino E."/>
            <person name="Perotto S."/>
            <person name="Kohler A."/>
            <person name="Nagy L.G."/>
            <person name="Floudas D."/>
            <person name="Copeland A."/>
            <person name="Barry K.W."/>
            <person name="Cichocki N."/>
            <person name="Veneault-Fourrey C."/>
            <person name="LaButti K."/>
            <person name="Lindquist E.A."/>
            <person name="Lipzen A."/>
            <person name="Lundell T."/>
            <person name="Morin E."/>
            <person name="Murat C."/>
            <person name="Sun H."/>
            <person name="Tunlid A."/>
            <person name="Henrissat B."/>
            <person name="Grigoriev I.V."/>
            <person name="Hibbett D.S."/>
            <person name="Martin F."/>
            <person name="Nordberg H.P."/>
            <person name="Cantor M.N."/>
            <person name="Hua S.X."/>
        </authorList>
    </citation>
    <scope>NUCLEOTIDE SEQUENCE [LARGE SCALE GENOMIC DNA]</scope>
    <source>
        <strain evidence="4 5">Zn</strain>
    </source>
</reference>
<dbReference type="OrthoDB" id="3435807at2759"/>
<dbReference type="CDD" id="cd08249">
    <property type="entry name" value="enoyl_reductase_like"/>
    <property type="match status" value="1"/>
</dbReference>
<organism evidence="4 5">
    <name type="scientific">Oidiodendron maius (strain Zn)</name>
    <dbReference type="NCBI Taxonomy" id="913774"/>
    <lineage>
        <taxon>Eukaryota</taxon>
        <taxon>Fungi</taxon>
        <taxon>Dikarya</taxon>
        <taxon>Ascomycota</taxon>
        <taxon>Pezizomycotina</taxon>
        <taxon>Leotiomycetes</taxon>
        <taxon>Leotiomycetes incertae sedis</taxon>
        <taxon>Myxotrichaceae</taxon>
        <taxon>Oidiodendron</taxon>
    </lineage>
</organism>
<gene>
    <name evidence="4" type="ORF">OIDMADRAFT_137331</name>
</gene>
<dbReference type="InterPro" id="IPR013154">
    <property type="entry name" value="ADH-like_N"/>
</dbReference>
<dbReference type="EMBL" id="KN832893">
    <property type="protein sequence ID" value="KIM93699.1"/>
    <property type="molecule type" value="Genomic_DNA"/>
</dbReference>
<feature type="non-terminal residue" evidence="4">
    <location>
        <position position="1"/>
    </location>
</feature>
<dbReference type="GO" id="GO:0016651">
    <property type="term" value="F:oxidoreductase activity, acting on NAD(P)H"/>
    <property type="evidence" value="ECO:0007669"/>
    <property type="project" value="InterPro"/>
</dbReference>
<dbReference type="SUPFAM" id="SSF50129">
    <property type="entry name" value="GroES-like"/>
    <property type="match status" value="1"/>
</dbReference>